<dbReference type="PANTHER" id="PTHR16186:SF9">
    <property type="entry name" value="SH2 DOMAIN-CONTAINING PROTEIN"/>
    <property type="match status" value="1"/>
</dbReference>
<reference evidence="5" key="2">
    <citation type="submission" date="2025-09" db="UniProtKB">
        <authorList>
            <consortium name="Ensembl"/>
        </authorList>
    </citation>
    <scope>IDENTIFICATION</scope>
</reference>
<dbReference type="PROSITE" id="PS50001">
    <property type="entry name" value="SH2"/>
    <property type="match status" value="1"/>
</dbReference>
<evidence type="ECO:0000256" key="3">
    <source>
        <dbReference type="SAM" id="MobiDB-lite"/>
    </source>
</evidence>
<protein>
    <recommendedName>
        <fullName evidence="4">SH2 domain-containing protein</fullName>
    </recommendedName>
</protein>
<dbReference type="SUPFAM" id="SSF50729">
    <property type="entry name" value="PH domain-like"/>
    <property type="match status" value="1"/>
</dbReference>
<keyword evidence="6" id="KW-1185">Reference proteome</keyword>
<dbReference type="InterPro" id="IPR036860">
    <property type="entry name" value="SH2_dom_sf"/>
</dbReference>
<dbReference type="AlphaFoldDB" id="A0A8C4QRN8"/>
<feature type="compositionally biased region" description="Basic and acidic residues" evidence="3">
    <location>
        <begin position="274"/>
        <end position="290"/>
    </location>
</feature>
<feature type="domain" description="SH2" evidence="4">
    <location>
        <begin position="152"/>
        <end position="267"/>
    </location>
</feature>
<dbReference type="InterPro" id="IPR000980">
    <property type="entry name" value="SH2"/>
</dbReference>
<dbReference type="Ensembl" id="ENSEBUT00000019019.1">
    <property type="protein sequence ID" value="ENSEBUP00000018443.1"/>
    <property type="gene ID" value="ENSEBUG00000011514.1"/>
</dbReference>
<evidence type="ECO:0000313" key="5">
    <source>
        <dbReference type="Ensembl" id="ENSEBUP00000018443.1"/>
    </source>
</evidence>
<evidence type="ECO:0000256" key="1">
    <source>
        <dbReference type="ARBA" id="ARBA00022999"/>
    </source>
</evidence>
<accession>A0A8C4QRN8</accession>
<dbReference type="GeneTree" id="ENSGT00530000063841"/>
<dbReference type="OMA" id="LLANCPH"/>
<organism evidence="5 6">
    <name type="scientific">Eptatretus burgeri</name>
    <name type="common">Inshore hagfish</name>
    <dbReference type="NCBI Taxonomy" id="7764"/>
    <lineage>
        <taxon>Eukaryota</taxon>
        <taxon>Metazoa</taxon>
        <taxon>Chordata</taxon>
        <taxon>Craniata</taxon>
        <taxon>Vertebrata</taxon>
        <taxon>Cyclostomata</taxon>
        <taxon>Myxini</taxon>
        <taxon>Myxiniformes</taxon>
        <taxon>Myxinidae</taxon>
        <taxon>Eptatretinae</taxon>
        <taxon>Eptatretus</taxon>
    </lineage>
</organism>
<dbReference type="Proteomes" id="UP000694388">
    <property type="component" value="Unplaced"/>
</dbReference>
<proteinExistence type="predicted"/>
<dbReference type="InterPro" id="IPR039111">
    <property type="entry name" value="STAP1/STAP2"/>
</dbReference>
<name>A0A8C4QRN8_EPTBU</name>
<dbReference type="Gene3D" id="3.30.505.10">
    <property type="entry name" value="SH2 domain"/>
    <property type="match status" value="1"/>
</dbReference>
<keyword evidence="1 2" id="KW-0727">SH2 domain</keyword>
<dbReference type="SMART" id="SM00252">
    <property type="entry name" value="SH2"/>
    <property type="match status" value="1"/>
</dbReference>
<reference evidence="5" key="1">
    <citation type="submission" date="2025-08" db="UniProtKB">
        <authorList>
            <consortium name="Ensembl"/>
        </authorList>
    </citation>
    <scope>IDENTIFICATION</scope>
</reference>
<evidence type="ECO:0000256" key="2">
    <source>
        <dbReference type="PROSITE-ProRule" id="PRU00191"/>
    </source>
</evidence>
<dbReference type="GO" id="GO:0035591">
    <property type="term" value="F:signaling adaptor activity"/>
    <property type="evidence" value="ECO:0007669"/>
    <property type="project" value="InterPro"/>
</dbReference>
<dbReference type="Pfam" id="PF00017">
    <property type="entry name" value="SH2"/>
    <property type="match status" value="1"/>
</dbReference>
<dbReference type="InterPro" id="IPR011993">
    <property type="entry name" value="PH-like_dom_sf"/>
</dbReference>
<dbReference type="SUPFAM" id="SSF55550">
    <property type="entry name" value="SH2 domain"/>
    <property type="match status" value="1"/>
</dbReference>
<feature type="compositionally biased region" description="Basic and acidic residues" evidence="3">
    <location>
        <begin position="306"/>
        <end position="315"/>
    </location>
</feature>
<sequence length="348" mass="40818">MVDHKDYRIEPYHEGYLSTSFDGQDCKWYWVQLHGDTLYFYNGEPNRQYFKQIDLDESIAVETDIMGHLQFQLVTPFQNYWFEVDIMEQVLLWQAIIHTVAHMAMPEHLRLLPGQIIWLQDVIAKETTRRSLIHHPPDLLDFESSTQLEQPWSTAEANTYLSTDELRYPECYYDIKREEAEKRLQSRSGTFLLRPTSDGEHVCVSVKRSKNSMVQHYKILHTAEGYVLHDNKSKVVLVQTLQEIVDHSNENLGSDVKPYSERVTHPVEGQTYDSIRELHSDSARRSRRSSDMPPVLPQKPLPGDASGHESPRERRTIRYPDVAILPDLTTRISKVIDEVKFHRKYFYI</sequence>
<dbReference type="Gene3D" id="2.30.29.30">
    <property type="entry name" value="Pleckstrin-homology domain (PH domain)/Phosphotyrosine-binding domain (PTB)"/>
    <property type="match status" value="1"/>
</dbReference>
<feature type="region of interest" description="Disordered" evidence="3">
    <location>
        <begin position="267"/>
        <end position="315"/>
    </location>
</feature>
<evidence type="ECO:0000313" key="6">
    <source>
        <dbReference type="Proteomes" id="UP000694388"/>
    </source>
</evidence>
<evidence type="ECO:0000259" key="4">
    <source>
        <dbReference type="PROSITE" id="PS50001"/>
    </source>
</evidence>
<dbReference type="PANTHER" id="PTHR16186">
    <property type="entry name" value="SIGNAL-TRANSDUCING ADAPTOR PROTEIN-RELATED"/>
    <property type="match status" value="1"/>
</dbReference>